<protein>
    <submittedName>
        <fullName evidence="3">Uncharacterized protein</fullName>
    </submittedName>
</protein>
<feature type="compositionally biased region" description="Acidic residues" evidence="1">
    <location>
        <begin position="207"/>
        <end position="250"/>
    </location>
</feature>
<evidence type="ECO:0000313" key="3">
    <source>
        <dbReference type="EMBL" id="RHY33859.1"/>
    </source>
</evidence>
<keyword evidence="2" id="KW-0812">Transmembrane</keyword>
<dbReference type="Proteomes" id="UP000285060">
    <property type="component" value="Unassembled WGS sequence"/>
</dbReference>
<accession>A0A418B6T1</accession>
<comment type="caution">
    <text evidence="3">The sequence shown here is derived from an EMBL/GenBank/DDBJ whole genome shotgun (WGS) entry which is preliminary data.</text>
</comment>
<keyword evidence="4" id="KW-1185">Reference proteome</keyword>
<evidence type="ECO:0000256" key="1">
    <source>
        <dbReference type="SAM" id="MobiDB-lite"/>
    </source>
</evidence>
<organism evidence="3 4">
    <name type="scientific">Aphanomyces invadans</name>
    <dbReference type="NCBI Taxonomy" id="157072"/>
    <lineage>
        <taxon>Eukaryota</taxon>
        <taxon>Sar</taxon>
        <taxon>Stramenopiles</taxon>
        <taxon>Oomycota</taxon>
        <taxon>Saprolegniomycetes</taxon>
        <taxon>Saprolegniales</taxon>
        <taxon>Verrucalvaceae</taxon>
        <taxon>Aphanomyces</taxon>
    </lineage>
</organism>
<name>A0A418B6T1_9STRA</name>
<keyword evidence="2" id="KW-0472">Membrane</keyword>
<keyword evidence="2" id="KW-1133">Transmembrane helix</keyword>
<feature type="transmembrane region" description="Helical" evidence="2">
    <location>
        <begin position="613"/>
        <end position="633"/>
    </location>
</feature>
<sequence>MYRFLSVAAGAATIASAAPFKGANNYNGDKYNNDGKYGYSPNQVSFAPAYQIIDPSYASTILARYQECVTKKCSTLPSGYSSTSVEDNLSSIASYTSCVTSCAGAEALQTTQDFQKLLGEVLEIGASQLKTVRKHLSGQDASFDAIQQRIHIGESCCLPNDYFAEWSRIMVPVKVADFKPYNPPRPPRRKRPTGSNGGKNPNVVVEQIDDGFDGNDDDDLIGDDDDDDDDDSDDEDWLPQDEDDDDDEEWLPSRPIDVSKRELVDDEPILSAPRPPRGRTTPVNFMISAPEYVAHCTNRRTSLSKNALYDAIECDDRLNQYLIFLQANVGHLILSPDCDDRTPDGACCKSASANPRATPFPTDVCVAYESSHGGKVATLSVPFVKPIQFLNGRLTCPSDVLEKVPIGTGDSKPDYIVKYQRVKQRDLKYFTVMSGLPSQVETKDFVTTCKYEQGFVGTKIDNGFFTTSGKSPSVGDIDAAKKCPTDGLFEYCSLDQYASFLQTQLFDHSGCDISELRSQHTDSSSAYQTVACLYKIFTLKCDCMEAVLNCYTHASKFDNALSKTIGHAASILCGFILCQQPSVYSLFGEQFAIDHAILIKEFLQSAGLMSSQVTPALTMLVSFGLGMMALVAAKKVKGHGPVKIENGYQNLI</sequence>
<dbReference type="EMBL" id="QUSY01000054">
    <property type="protein sequence ID" value="RHY33859.1"/>
    <property type="molecule type" value="Genomic_DNA"/>
</dbReference>
<evidence type="ECO:0000313" key="4">
    <source>
        <dbReference type="Proteomes" id="UP000285060"/>
    </source>
</evidence>
<evidence type="ECO:0000256" key="2">
    <source>
        <dbReference type="SAM" id="Phobius"/>
    </source>
</evidence>
<feature type="region of interest" description="Disordered" evidence="1">
    <location>
        <begin position="177"/>
        <end position="277"/>
    </location>
</feature>
<proteinExistence type="predicted"/>
<gene>
    <name evidence="3" type="ORF">DYB32_001353</name>
</gene>
<dbReference type="AlphaFoldDB" id="A0A418B6T1"/>
<dbReference type="VEuPathDB" id="FungiDB:H310_06783"/>
<reference evidence="3 4" key="1">
    <citation type="submission" date="2018-08" db="EMBL/GenBank/DDBJ databases">
        <title>Aphanomyces genome sequencing and annotation.</title>
        <authorList>
            <person name="Minardi D."/>
            <person name="Oidtmann B."/>
            <person name="Van Der Giezen M."/>
            <person name="Studholme D.J."/>
        </authorList>
    </citation>
    <scope>NUCLEOTIDE SEQUENCE [LARGE SCALE GENOMIC DNA]</scope>
    <source>
        <strain evidence="3 4">NJM0002</strain>
    </source>
</reference>